<dbReference type="AlphaFoldDB" id="M5RVF0"/>
<reference evidence="1 2" key="1">
    <citation type="journal article" date="2013" name="Mar. Genomics">
        <title>Expression of sulfatases in Rhodopirellula baltica and the diversity of sulfatases in the genus Rhodopirellula.</title>
        <authorList>
            <person name="Wegner C.E."/>
            <person name="Richter-Heitmann T."/>
            <person name="Klindworth A."/>
            <person name="Klockow C."/>
            <person name="Richter M."/>
            <person name="Achstetter T."/>
            <person name="Glockner F.O."/>
            <person name="Harder J."/>
        </authorList>
    </citation>
    <scope>NUCLEOTIDE SEQUENCE [LARGE SCALE GENOMIC DNA]</scope>
    <source>
        <strain evidence="1 2">SM1</strain>
    </source>
</reference>
<gene>
    <name evidence="1" type="ORF">RMSM_05136</name>
</gene>
<name>M5RVF0_9BACT</name>
<protein>
    <submittedName>
        <fullName evidence="1">Uncharacterized protein</fullName>
    </submittedName>
</protein>
<evidence type="ECO:0000313" key="2">
    <source>
        <dbReference type="Proteomes" id="UP000011991"/>
    </source>
</evidence>
<dbReference type="EMBL" id="ANOG01000732">
    <property type="protein sequence ID" value="EMI17934.1"/>
    <property type="molecule type" value="Genomic_DNA"/>
</dbReference>
<accession>M5RVF0</accession>
<sequence>MDQVLSMMPEGMLEQLTAEQRRDLIAYLRSPAGVELHSLSAPIGQ</sequence>
<comment type="caution">
    <text evidence="1">The sequence shown here is derived from an EMBL/GenBank/DDBJ whole genome shotgun (WGS) entry which is preliminary data.</text>
</comment>
<organism evidence="1 2">
    <name type="scientific">Rhodopirellula maiorica SM1</name>
    <dbReference type="NCBI Taxonomy" id="1265738"/>
    <lineage>
        <taxon>Bacteria</taxon>
        <taxon>Pseudomonadati</taxon>
        <taxon>Planctomycetota</taxon>
        <taxon>Planctomycetia</taxon>
        <taxon>Pirellulales</taxon>
        <taxon>Pirellulaceae</taxon>
        <taxon>Novipirellula</taxon>
    </lineage>
</organism>
<dbReference type="PATRIC" id="fig|1265738.3.peg.5163"/>
<evidence type="ECO:0000313" key="1">
    <source>
        <dbReference type="EMBL" id="EMI17934.1"/>
    </source>
</evidence>
<dbReference type="RefSeq" id="WP_008702430.1">
    <property type="nucleotide sequence ID" value="NZ_ANOG01000732.1"/>
</dbReference>
<dbReference type="Proteomes" id="UP000011991">
    <property type="component" value="Unassembled WGS sequence"/>
</dbReference>
<proteinExistence type="predicted"/>
<keyword evidence="2" id="KW-1185">Reference proteome</keyword>